<keyword evidence="2 9" id="KW-1003">Cell membrane</keyword>
<feature type="transmembrane region" description="Helical" evidence="9">
    <location>
        <begin position="156"/>
        <end position="175"/>
    </location>
</feature>
<dbReference type="UniPathway" id="UPA00665"/>
<keyword evidence="5 9" id="KW-0064">Aspartyl protease</keyword>
<reference evidence="12 13" key="1">
    <citation type="submission" date="2019-01" db="EMBL/GenBank/DDBJ databases">
        <title>Genome sequencing of strain 2JSPR-7.</title>
        <authorList>
            <person name="Heo J."/>
            <person name="Kim S.-J."/>
            <person name="Kim J.-S."/>
            <person name="Hong S.-B."/>
            <person name="Kwon S.-W."/>
        </authorList>
    </citation>
    <scope>NUCLEOTIDE SEQUENCE [LARGE SCALE GENOMIC DNA]</scope>
    <source>
        <strain evidence="12 13">2JSPR-7</strain>
    </source>
</reference>
<sequence>MSTEPDATPVAPESTSAPSGSRRLAVATFVLAAAVLAVDQLTKWWALTALERGAPQRQVIGDFITFRLVLNPGAALSIGYSYTWVLTIVVIAVVVVIVRMIGRIRSRAWAVTLGMLLGGAVGNLADRLFREPGFAHGKVVDFIGYADWFTGNVADIAIVAAAVLLALLSILGIGLDGRREGHGAAGKKADDRDAHEADGAEGAAEARGADTTETTTSDAEPEA</sequence>
<evidence type="ECO:0000256" key="10">
    <source>
        <dbReference type="RuleBase" id="RU004181"/>
    </source>
</evidence>
<dbReference type="InterPro" id="IPR001872">
    <property type="entry name" value="Peptidase_A8"/>
</dbReference>
<organism evidence="12 13">
    <name type="scientific">Xylanimonas allomyrinae</name>
    <dbReference type="NCBI Taxonomy" id="2509459"/>
    <lineage>
        <taxon>Bacteria</taxon>
        <taxon>Bacillati</taxon>
        <taxon>Actinomycetota</taxon>
        <taxon>Actinomycetes</taxon>
        <taxon>Micrococcales</taxon>
        <taxon>Promicromonosporaceae</taxon>
        <taxon>Xylanimonas</taxon>
    </lineage>
</organism>
<feature type="compositionally biased region" description="Basic and acidic residues" evidence="11">
    <location>
        <begin position="181"/>
        <end position="198"/>
    </location>
</feature>
<dbReference type="HAMAP" id="MF_00161">
    <property type="entry name" value="LspA"/>
    <property type="match status" value="1"/>
</dbReference>
<feature type="compositionally biased region" description="Low complexity" evidence="11">
    <location>
        <begin position="200"/>
        <end position="223"/>
    </location>
</feature>
<proteinExistence type="inferred from homology"/>
<accession>A0A4P6EJ46</accession>
<evidence type="ECO:0000256" key="2">
    <source>
        <dbReference type="ARBA" id="ARBA00022475"/>
    </source>
</evidence>
<evidence type="ECO:0000256" key="1">
    <source>
        <dbReference type="ARBA" id="ARBA00006139"/>
    </source>
</evidence>
<evidence type="ECO:0000256" key="3">
    <source>
        <dbReference type="ARBA" id="ARBA00022670"/>
    </source>
</evidence>
<dbReference type="PRINTS" id="PR00781">
    <property type="entry name" value="LIPOSIGPTASE"/>
</dbReference>
<feature type="transmembrane region" description="Helical" evidence="9">
    <location>
        <begin position="84"/>
        <end position="101"/>
    </location>
</feature>
<feature type="active site" evidence="9">
    <location>
        <position position="155"/>
    </location>
</feature>
<feature type="region of interest" description="Disordered" evidence="11">
    <location>
        <begin position="181"/>
        <end position="223"/>
    </location>
</feature>
<evidence type="ECO:0000256" key="4">
    <source>
        <dbReference type="ARBA" id="ARBA00022692"/>
    </source>
</evidence>
<dbReference type="GO" id="GO:0006508">
    <property type="term" value="P:proteolysis"/>
    <property type="evidence" value="ECO:0007669"/>
    <property type="project" value="UniProtKB-KW"/>
</dbReference>
<evidence type="ECO:0000256" key="11">
    <source>
        <dbReference type="SAM" id="MobiDB-lite"/>
    </source>
</evidence>
<feature type="transmembrane region" description="Helical" evidence="9">
    <location>
        <begin position="108"/>
        <end position="125"/>
    </location>
</feature>
<keyword evidence="4 9" id="KW-0812">Transmembrane</keyword>
<evidence type="ECO:0000256" key="8">
    <source>
        <dbReference type="ARBA" id="ARBA00023136"/>
    </source>
</evidence>
<dbReference type="EMBL" id="CP035495">
    <property type="protein sequence ID" value="QAY62345.1"/>
    <property type="molecule type" value="Genomic_DNA"/>
</dbReference>
<keyword evidence="8 9" id="KW-0472">Membrane</keyword>
<evidence type="ECO:0000256" key="5">
    <source>
        <dbReference type="ARBA" id="ARBA00022750"/>
    </source>
</evidence>
<comment type="function">
    <text evidence="9">This protein specifically catalyzes the removal of signal peptides from prolipoproteins.</text>
</comment>
<dbReference type="RefSeq" id="WP_129202394.1">
    <property type="nucleotide sequence ID" value="NZ_CP035495.1"/>
</dbReference>
<comment type="similarity">
    <text evidence="1 9 10">Belongs to the peptidase A8 family.</text>
</comment>
<feature type="active site" evidence="9">
    <location>
        <position position="141"/>
    </location>
</feature>
<comment type="caution">
    <text evidence="9">Lacks conserved residue(s) required for the propagation of feature annotation.</text>
</comment>
<dbReference type="Pfam" id="PF01252">
    <property type="entry name" value="Peptidase_A8"/>
    <property type="match status" value="1"/>
</dbReference>
<dbReference type="PANTHER" id="PTHR33695:SF1">
    <property type="entry name" value="LIPOPROTEIN SIGNAL PEPTIDASE"/>
    <property type="match status" value="1"/>
</dbReference>
<dbReference type="Proteomes" id="UP000291758">
    <property type="component" value="Chromosome"/>
</dbReference>
<dbReference type="AlphaFoldDB" id="A0A4P6EJ46"/>
<keyword evidence="3 9" id="KW-0645">Protease</keyword>
<keyword evidence="6 9" id="KW-0378">Hydrolase</keyword>
<name>A0A4P6EJ46_9MICO</name>
<protein>
    <recommendedName>
        <fullName evidence="9">Lipoprotein signal peptidase</fullName>
        <ecNumber evidence="9">3.4.23.36</ecNumber>
    </recommendedName>
    <alternativeName>
        <fullName evidence="9">Prolipoprotein signal peptidase</fullName>
    </alternativeName>
    <alternativeName>
        <fullName evidence="9">Signal peptidase II</fullName>
        <shortName evidence="9">SPase II</shortName>
    </alternativeName>
</protein>
<keyword evidence="13" id="KW-1185">Reference proteome</keyword>
<dbReference type="PANTHER" id="PTHR33695">
    <property type="entry name" value="LIPOPROTEIN SIGNAL PEPTIDASE"/>
    <property type="match status" value="1"/>
</dbReference>
<dbReference type="KEGG" id="xyl:ET495_02660"/>
<dbReference type="GO" id="GO:0004190">
    <property type="term" value="F:aspartic-type endopeptidase activity"/>
    <property type="evidence" value="ECO:0007669"/>
    <property type="project" value="UniProtKB-UniRule"/>
</dbReference>
<gene>
    <name evidence="9" type="primary">lspA</name>
    <name evidence="12" type="ORF">ET495_02660</name>
</gene>
<dbReference type="EC" id="3.4.23.36" evidence="9"/>
<keyword evidence="7 9" id="KW-1133">Transmembrane helix</keyword>
<evidence type="ECO:0000256" key="7">
    <source>
        <dbReference type="ARBA" id="ARBA00022989"/>
    </source>
</evidence>
<evidence type="ECO:0000313" key="13">
    <source>
        <dbReference type="Proteomes" id="UP000291758"/>
    </source>
</evidence>
<comment type="pathway">
    <text evidence="9">Protein modification; lipoprotein biosynthesis (signal peptide cleavage).</text>
</comment>
<evidence type="ECO:0000256" key="6">
    <source>
        <dbReference type="ARBA" id="ARBA00022801"/>
    </source>
</evidence>
<evidence type="ECO:0000256" key="9">
    <source>
        <dbReference type="HAMAP-Rule" id="MF_00161"/>
    </source>
</evidence>
<comment type="catalytic activity">
    <reaction evidence="9">
        <text>Release of signal peptides from bacterial membrane prolipoproteins. Hydrolyzes -Xaa-Yaa-Zaa-|-(S,diacylglyceryl)Cys-, in which Xaa is hydrophobic (preferably Leu), and Yaa (Ala or Ser) and Zaa (Gly or Ala) have small, neutral side chains.</text>
        <dbReference type="EC" id="3.4.23.36"/>
    </reaction>
</comment>
<evidence type="ECO:0000313" key="12">
    <source>
        <dbReference type="EMBL" id="QAY62345.1"/>
    </source>
</evidence>
<comment type="subcellular location">
    <subcellularLocation>
        <location evidence="9">Cell membrane</location>
        <topology evidence="9">Multi-pass membrane protein</topology>
    </subcellularLocation>
</comment>
<dbReference type="OrthoDB" id="4308908at2"/>
<dbReference type="GO" id="GO:0005886">
    <property type="term" value="C:plasma membrane"/>
    <property type="evidence" value="ECO:0007669"/>
    <property type="project" value="UniProtKB-SubCell"/>
</dbReference>